<protein>
    <recommendedName>
        <fullName evidence="2">Linalool dehydratase/isomerase domain-containing protein</fullName>
    </recommendedName>
</protein>
<evidence type="ECO:0008006" key="2">
    <source>
        <dbReference type="Google" id="ProtNLM"/>
    </source>
</evidence>
<proteinExistence type="predicted"/>
<sequence length="233" mass="25866">MDLYYDPIADEHLASPTGLIAPIWYMAPQRRDFAETAWMATASMSGLLSDGDLLGLDDPRRSVMMAWHTGEFADGKVRTRLWDHLEASFEPTWDRDLGEFTFRFGLDEPHPRGQMNARAMAGWVCTPGAWHRIFNEPDLEKFDGPTVSGLDFPRVALSEARWDGRALHLAAHPQNASVVDSRTSVQVGGLPSNDGWMLTRPDGSTTAIEMSTSSIGIELEVVVDGGGYQLWRS</sequence>
<gene>
    <name evidence="1" type="ORF">METZ01_LOCUS153373</name>
</gene>
<reference evidence="1" key="1">
    <citation type="submission" date="2018-05" db="EMBL/GenBank/DDBJ databases">
        <authorList>
            <person name="Lanie J.A."/>
            <person name="Ng W.-L."/>
            <person name="Kazmierczak K.M."/>
            <person name="Andrzejewski T.M."/>
            <person name="Davidsen T.M."/>
            <person name="Wayne K.J."/>
            <person name="Tettelin H."/>
            <person name="Glass J.I."/>
            <person name="Rusch D."/>
            <person name="Podicherti R."/>
            <person name="Tsui H.-C.T."/>
            <person name="Winkler M.E."/>
        </authorList>
    </citation>
    <scope>NUCLEOTIDE SEQUENCE</scope>
</reference>
<evidence type="ECO:0000313" key="1">
    <source>
        <dbReference type="EMBL" id="SVB00519.1"/>
    </source>
</evidence>
<name>A0A382AGM3_9ZZZZ</name>
<dbReference type="EMBL" id="UINC01025265">
    <property type="protein sequence ID" value="SVB00519.1"/>
    <property type="molecule type" value="Genomic_DNA"/>
</dbReference>
<organism evidence="1">
    <name type="scientific">marine metagenome</name>
    <dbReference type="NCBI Taxonomy" id="408172"/>
    <lineage>
        <taxon>unclassified sequences</taxon>
        <taxon>metagenomes</taxon>
        <taxon>ecological metagenomes</taxon>
    </lineage>
</organism>
<dbReference type="AlphaFoldDB" id="A0A382AGM3"/>
<accession>A0A382AGM3</accession>